<protein>
    <submittedName>
        <fullName evidence="2">Uncharacterized protein</fullName>
    </submittedName>
</protein>
<keyword evidence="1" id="KW-0812">Transmembrane</keyword>
<dbReference type="AlphaFoldDB" id="A0A1D1VXF0"/>
<feature type="transmembrane region" description="Helical" evidence="1">
    <location>
        <begin position="12"/>
        <end position="38"/>
    </location>
</feature>
<feature type="transmembrane region" description="Helical" evidence="1">
    <location>
        <begin position="120"/>
        <end position="140"/>
    </location>
</feature>
<reference evidence="2 3" key="1">
    <citation type="journal article" date="2016" name="Nat. Commun.">
        <title>Extremotolerant tardigrade genome and improved radiotolerance of human cultured cells by tardigrade-unique protein.</title>
        <authorList>
            <person name="Hashimoto T."/>
            <person name="Horikawa D.D."/>
            <person name="Saito Y."/>
            <person name="Kuwahara H."/>
            <person name="Kozuka-Hata H."/>
            <person name="Shin-I T."/>
            <person name="Minakuchi Y."/>
            <person name="Ohishi K."/>
            <person name="Motoyama A."/>
            <person name="Aizu T."/>
            <person name="Enomoto A."/>
            <person name="Kondo K."/>
            <person name="Tanaka S."/>
            <person name="Hara Y."/>
            <person name="Koshikawa S."/>
            <person name="Sagara H."/>
            <person name="Miura T."/>
            <person name="Yokobori S."/>
            <person name="Miyagawa K."/>
            <person name="Suzuki Y."/>
            <person name="Kubo T."/>
            <person name="Oyama M."/>
            <person name="Kohara Y."/>
            <person name="Fujiyama A."/>
            <person name="Arakawa K."/>
            <person name="Katayama T."/>
            <person name="Toyoda A."/>
            <person name="Kunieda T."/>
        </authorList>
    </citation>
    <scope>NUCLEOTIDE SEQUENCE [LARGE SCALE GENOMIC DNA]</scope>
    <source>
        <strain evidence="2 3">YOKOZUNA-1</strain>
    </source>
</reference>
<feature type="transmembrane region" description="Helical" evidence="1">
    <location>
        <begin position="81"/>
        <end position="100"/>
    </location>
</feature>
<comment type="caution">
    <text evidence="2">The sequence shown here is derived from an EMBL/GenBank/DDBJ whole genome shotgun (WGS) entry which is preliminary data.</text>
</comment>
<name>A0A1D1VXF0_RAMVA</name>
<sequence length="149" mass="17219">MKIDLRSVGCSLRTACLCIAGYTLLLGFALLGFTIYDYTHAPDYFLWLQISSFNWSFGLWLAAGCLFTGLVRQSRKLVRGWLLLFALYVGFQIAALSWNIYHYFEFTELVPQSIYLSMKIYITLFSILVFADIACLVTVIRYRETHLRP</sequence>
<keyword evidence="1" id="KW-0472">Membrane</keyword>
<keyword evidence="1" id="KW-1133">Transmembrane helix</keyword>
<feature type="transmembrane region" description="Helical" evidence="1">
    <location>
        <begin position="44"/>
        <end position="69"/>
    </location>
</feature>
<evidence type="ECO:0000313" key="3">
    <source>
        <dbReference type="Proteomes" id="UP000186922"/>
    </source>
</evidence>
<gene>
    <name evidence="2" type="primary">RvY_15170</name>
    <name evidence="2" type="synonym">RvY_15170.2</name>
    <name evidence="2" type="ORF">RvY_15170-2</name>
</gene>
<dbReference type="EMBL" id="BDGG01000011">
    <property type="protein sequence ID" value="GAV04973.1"/>
    <property type="molecule type" value="Genomic_DNA"/>
</dbReference>
<organism evidence="2 3">
    <name type="scientific">Ramazzottius varieornatus</name>
    <name type="common">Water bear</name>
    <name type="synonym">Tardigrade</name>
    <dbReference type="NCBI Taxonomy" id="947166"/>
    <lineage>
        <taxon>Eukaryota</taxon>
        <taxon>Metazoa</taxon>
        <taxon>Ecdysozoa</taxon>
        <taxon>Tardigrada</taxon>
        <taxon>Eutardigrada</taxon>
        <taxon>Parachela</taxon>
        <taxon>Hypsibioidea</taxon>
        <taxon>Ramazzottiidae</taxon>
        <taxon>Ramazzottius</taxon>
    </lineage>
</organism>
<accession>A0A1D1VXF0</accession>
<keyword evidence="3" id="KW-1185">Reference proteome</keyword>
<evidence type="ECO:0000256" key="1">
    <source>
        <dbReference type="SAM" id="Phobius"/>
    </source>
</evidence>
<evidence type="ECO:0000313" key="2">
    <source>
        <dbReference type="EMBL" id="GAV04973.1"/>
    </source>
</evidence>
<dbReference type="Proteomes" id="UP000186922">
    <property type="component" value="Unassembled WGS sequence"/>
</dbReference>
<proteinExistence type="predicted"/>